<feature type="domain" description="Reverse transcriptase/retrotransposon-derived protein RNase H-like" evidence="2">
    <location>
        <begin position="295"/>
        <end position="372"/>
    </location>
</feature>
<dbReference type="Pfam" id="PF00078">
    <property type="entry name" value="RVT_1"/>
    <property type="match status" value="1"/>
</dbReference>
<dbReference type="InterPro" id="IPR043128">
    <property type="entry name" value="Rev_trsase/Diguanyl_cyclase"/>
</dbReference>
<dbReference type="SUPFAM" id="SSF56672">
    <property type="entry name" value="DNA/RNA polymerases"/>
    <property type="match status" value="1"/>
</dbReference>
<dbReference type="PANTHER" id="PTHR33064:SF37">
    <property type="entry name" value="RIBONUCLEASE H"/>
    <property type="match status" value="1"/>
</dbReference>
<evidence type="ECO:0000259" key="1">
    <source>
        <dbReference type="Pfam" id="PF00078"/>
    </source>
</evidence>
<dbReference type="InterPro" id="IPR000477">
    <property type="entry name" value="RT_dom"/>
</dbReference>
<dbReference type="Gene3D" id="3.30.70.270">
    <property type="match status" value="2"/>
</dbReference>
<organism evidence="3 5">
    <name type="scientific">Didymodactylos carnosus</name>
    <dbReference type="NCBI Taxonomy" id="1234261"/>
    <lineage>
        <taxon>Eukaryota</taxon>
        <taxon>Metazoa</taxon>
        <taxon>Spiralia</taxon>
        <taxon>Gnathifera</taxon>
        <taxon>Rotifera</taxon>
        <taxon>Eurotatoria</taxon>
        <taxon>Bdelloidea</taxon>
        <taxon>Philodinida</taxon>
        <taxon>Philodinidae</taxon>
        <taxon>Didymodactylos</taxon>
    </lineage>
</organism>
<dbReference type="EMBL" id="CAJOBC010062580">
    <property type="protein sequence ID" value="CAF4214845.1"/>
    <property type="molecule type" value="Genomic_DNA"/>
</dbReference>
<evidence type="ECO:0000313" key="3">
    <source>
        <dbReference type="EMBL" id="CAF1347636.1"/>
    </source>
</evidence>
<dbReference type="InterPro" id="IPR041577">
    <property type="entry name" value="RT_RNaseH_2"/>
</dbReference>
<dbReference type="FunFam" id="3.30.70.270:FF:000003">
    <property type="entry name" value="Transposon Ty3-G Gag-Pol polyprotein"/>
    <property type="match status" value="1"/>
</dbReference>
<dbReference type="AlphaFoldDB" id="A0A815H0C1"/>
<gene>
    <name evidence="3" type="ORF">GPM918_LOCUS30745</name>
    <name evidence="4" type="ORF">SRO942_LOCUS31371</name>
</gene>
<dbReference type="InterPro" id="IPR051320">
    <property type="entry name" value="Viral_Replic_Matur_Polypro"/>
</dbReference>
<comment type="caution">
    <text evidence="3">The sequence shown here is derived from an EMBL/GenBank/DDBJ whole genome shotgun (WGS) entry which is preliminary data.</text>
</comment>
<dbReference type="EMBL" id="CAJNOQ010014744">
    <property type="protein sequence ID" value="CAF1347636.1"/>
    <property type="molecule type" value="Genomic_DNA"/>
</dbReference>
<dbReference type="InterPro" id="IPR043502">
    <property type="entry name" value="DNA/RNA_pol_sf"/>
</dbReference>
<proteinExistence type="predicted"/>
<evidence type="ECO:0000259" key="2">
    <source>
        <dbReference type="Pfam" id="PF17919"/>
    </source>
</evidence>
<feature type="non-terminal residue" evidence="3">
    <location>
        <position position="1"/>
    </location>
</feature>
<dbReference type="CDD" id="cd01647">
    <property type="entry name" value="RT_LTR"/>
    <property type="match status" value="1"/>
</dbReference>
<keyword evidence="5" id="KW-1185">Reference proteome</keyword>
<dbReference type="OrthoDB" id="427924at2759"/>
<evidence type="ECO:0000313" key="4">
    <source>
        <dbReference type="EMBL" id="CAF4214845.1"/>
    </source>
</evidence>
<name>A0A815H0C1_9BILA</name>
<dbReference type="PANTHER" id="PTHR33064">
    <property type="entry name" value="POL PROTEIN"/>
    <property type="match status" value="1"/>
</dbReference>
<accession>A0A815H0C1</accession>
<dbReference type="Pfam" id="PF17919">
    <property type="entry name" value="RT_RNaseH_2"/>
    <property type="match status" value="1"/>
</dbReference>
<reference evidence="3" key="1">
    <citation type="submission" date="2021-02" db="EMBL/GenBank/DDBJ databases">
        <authorList>
            <person name="Nowell W R."/>
        </authorList>
    </citation>
    <scope>NUCLEOTIDE SEQUENCE</scope>
</reference>
<evidence type="ECO:0008006" key="6">
    <source>
        <dbReference type="Google" id="ProtNLM"/>
    </source>
</evidence>
<protein>
    <recommendedName>
        <fullName evidence="6">Reverse transcriptase domain-containing protein</fullName>
    </recommendedName>
</protein>
<dbReference type="Proteomes" id="UP000663829">
    <property type="component" value="Unassembled WGS sequence"/>
</dbReference>
<sequence length="380" mass="42958">MKVMIDAGATNTIITENALRKTKHQKFDSTTNPILAMADGTSNSKVLGMGHQAEISIHNPTSYPCFLKKGIILDYSHLFDTSKITVSKTEVSHVINTKPHSPPCSKCYPMSKQKEDALYDILMELMNAGFISKAKSPYAAPALLTPKSDGSLTNSPPTFQRVMSTVLQSCRQFCPVYLDDIIIFSSTVEEHLDHLQKVLECLNRNNLKLDPLKCSIVQSKINYLDHTITASVIIPWNDKINAILKLKEPRTLKQANHFIGALSWYRKFIPRFAEVAASIHAITNLTKKNHHKFKWNQKQSQAFYELKKMLTTARLLLQFPDDSKPLILATDASNLGVGGVLHQEINGERKNIYYHSQLISESEKNYYTIEDQAMFQEDEI</sequence>
<evidence type="ECO:0000313" key="5">
    <source>
        <dbReference type="Proteomes" id="UP000663829"/>
    </source>
</evidence>
<feature type="domain" description="Reverse transcriptase" evidence="1">
    <location>
        <begin position="153"/>
        <end position="228"/>
    </location>
</feature>
<dbReference type="Gene3D" id="3.10.10.10">
    <property type="entry name" value="HIV Type 1 Reverse Transcriptase, subunit A, domain 1"/>
    <property type="match status" value="1"/>
</dbReference>
<dbReference type="Proteomes" id="UP000681722">
    <property type="component" value="Unassembled WGS sequence"/>
</dbReference>
<dbReference type="FunFam" id="3.30.70.270:FF:000020">
    <property type="entry name" value="Transposon Tf2-6 polyprotein-like Protein"/>
    <property type="match status" value="1"/>
</dbReference>